<keyword evidence="5" id="KW-0687">Ribonucleoprotein</keyword>
<dbReference type="HAMAP" id="MF_01363">
    <property type="entry name" value="Ribosomal_bL21"/>
    <property type="match status" value="1"/>
</dbReference>
<feature type="compositionally biased region" description="Low complexity" evidence="6">
    <location>
        <begin position="136"/>
        <end position="148"/>
    </location>
</feature>
<evidence type="ECO:0000256" key="1">
    <source>
        <dbReference type="ARBA" id="ARBA00008563"/>
    </source>
</evidence>
<sequence length="188" mass="20271">VTSYAVIQTGGKQYQVKSGDVIDVEKLEAHVGARVELADVRFVSEESGVFVGTPTVDGAMVTAEVEDQFRGPKIIVFKYKSKTHYRKKNGHRQSYTRIRIQDILTGGATPPPLIANDKVEPSGEEKPAPARRARVRAATATTGTSAATTEEKPAPARRTRVRAATATTGASAATTEEKPAPARRTRVR</sequence>
<evidence type="ECO:0000256" key="6">
    <source>
        <dbReference type="SAM" id="MobiDB-lite"/>
    </source>
</evidence>
<dbReference type="GO" id="GO:0005840">
    <property type="term" value="C:ribosome"/>
    <property type="evidence" value="ECO:0007669"/>
    <property type="project" value="UniProtKB-KW"/>
</dbReference>
<comment type="similarity">
    <text evidence="1">Belongs to the bacterial ribosomal protein bL21 family.</text>
</comment>
<evidence type="ECO:0000256" key="2">
    <source>
        <dbReference type="ARBA" id="ARBA00022730"/>
    </source>
</evidence>
<dbReference type="PANTHER" id="PTHR21349">
    <property type="entry name" value="50S RIBOSOMAL PROTEIN L21"/>
    <property type="match status" value="1"/>
</dbReference>
<dbReference type="InterPro" id="IPR018258">
    <property type="entry name" value="Ribosomal_bL21_CS"/>
</dbReference>
<feature type="region of interest" description="Disordered" evidence="6">
    <location>
        <begin position="106"/>
        <end position="188"/>
    </location>
</feature>
<keyword evidence="2" id="KW-0699">rRNA-binding</keyword>
<evidence type="ECO:0000256" key="5">
    <source>
        <dbReference type="ARBA" id="ARBA00023274"/>
    </source>
</evidence>
<evidence type="ECO:0000313" key="7">
    <source>
        <dbReference type="EMBL" id="SVC50058.1"/>
    </source>
</evidence>
<dbReference type="SUPFAM" id="SSF141091">
    <property type="entry name" value="L21p-like"/>
    <property type="match status" value="1"/>
</dbReference>
<keyword evidence="3" id="KW-0694">RNA-binding</keyword>
<dbReference type="GO" id="GO:0003735">
    <property type="term" value="F:structural constituent of ribosome"/>
    <property type="evidence" value="ECO:0007669"/>
    <property type="project" value="InterPro"/>
</dbReference>
<dbReference type="Pfam" id="PF00829">
    <property type="entry name" value="Ribosomal_L21p"/>
    <property type="match status" value="1"/>
</dbReference>
<dbReference type="InterPro" id="IPR036164">
    <property type="entry name" value="bL21-like_sf"/>
</dbReference>
<name>A0A382MNK6_9ZZZZ</name>
<proteinExistence type="inferred from homology"/>
<dbReference type="PANTHER" id="PTHR21349:SF0">
    <property type="entry name" value="LARGE RIBOSOMAL SUBUNIT PROTEIN BL21M"/>
    <property type="match status" value="1"/>
</dbReference>
<evidence type="ECO:0008006" key="8">
    <source>
        <dbReference type="Google" id="ProtNLM"/>
    </source>
</evidence>
<dbReference type="GO" id="GO:0019843">
    <property type="term" value="F:rRNA binding"/>
    <property type="evidence" value="ECO:0007669"/>
    <property type="project" value="UniProtKB-KW"/>
</dbReference>
<feature type="non-terminal residue" evidence="7">
    <location>
        <position position="1"/>
    </location>
</feature>
<feature type="non-terminal residue" evidence="7">
    <location>
        <position position="188"/>
    </location>
</feature>
<dbReference type="GO" id="GO:0006412">
    <property type="term" value="P:translation"/>
    <property type="evidence" value="ECO:0007669"/>
    <property type="project" value="InterPro"/>
</dbReference>
<evidence type="ECO:0000256" key="4">
    <source>
        <dbReference type="ARBA" id="ARBA00022980"/>
    </source>
</evidence>
<organism evidence="7">
    <name type="scientific">marine metagenome</name>
    <dbReference type="NCBI Taxonomy" id="408172"/>
    <lineage>
        <taxon>unclassified sequences</taxon>
        <taxon>metagenomes</taxon>
        <taxon>ecological metagenomes</taxon>
    </lineage>
</organism>
<reference evidence="7" key="1">
    <citation type="submission" date="2018-05" db="EMBL/GenBank/DDBJ databases">
        <authorList>
            <person name="Lanie J.A."/>
            <person name="Ng W.-L."/>
            <person name="Kazmierczak K.M."/>
            <person name="Andrzejewski T.M."/>
            <person name="Davidsen T.M."/>
            <person name="Wayne K.J."/>
            <person name="Tettelin H."/>
            <person name="Glass J.I."/>
            <person name="Rusch D."/>
            <person name="Podicherti R."/>
            <person name="Tsui H.-C.T."/>
            <person name="Winkler M.E."/>
        </authorList>
    </citation>
    <scope>NUCLEOTIDE SEQUENCE</scope>
</reference>
<gene>
    <name evidence="7" type="ORF">METZ01_LOCUS302912</name>
</gene>
<dbReference type="GO" id="GO:0005737">
    <property type="term" value="C:cytoplasm"/>
    <property type="evidence" value="ECO:0007669"/>
    <property type="project" value="UniProtKB-ARBA"/>
</dbReference>
<feature type="compositionally biased region" description="Basic and acidic residues" evidence="6">
    <location>
        <begin position="117"/>
        <end position="128"/>
    </location>
</feature>
<dbReference type="GO" id="GO:1990904">
    <property type="term" value="C:ribonucleoprotein complex"/>
    <property type="evidence" value="ECO:0007669"/>
    <property type="project" value="UniProtKB-KW"/>
</dbReference>
<keyword evidence="4" id="KW-0689">Ribosomal protein</keyword>
<dbReference type="InterPro" id="IPR028909">
    <property type="entry name" value="bL21-like"/>
</dbReference>
<dbReference type="EMBL" id="UINC01094647">
    <property type="protein sequence ID" value="SVC50058.1"/>
    <property type="molecule type" value="Genomic_DNA"/>
</dbReference>
<protein>
    <recommendedName>
        <fullName evidence="8">50S ribosomal protein L21</fullName>
    </recommendedName>
</protein>
<dbReference type="AlphaFoldDB" id="A0A382MNK6"/>
<accession>A0A382MNK6</accession>
<evidence type="ECO:0000256" key="3">
    <source>
        <dbReference type="ARBA" id="ARBA00022884"/>
    </source>
</evidence>
<dbReference type="NCBIfam" id="TIGR00061">
    <property type="entry name" value="L21"/>
    <property type="match status" value="1"/>
</dbReference>
<dbReference type="InterPro" id="IPR001787">
    <property type="entry name" value="Ribosomal_bL21"/>
</dbReference>
<feature type="compositionally biased region" description="Low complexity" evidence="6">
    <location>
        <begin position="162"/>
        <end position="174"/>
    </location>
</feature>
<dbReference type="PROSITE" id="PS01169">
    <property type="entry name" value="RIBOSOMAL_L21"/>
    <property type="match status" value="1"/>
</dbReference>